<dbReference type="SUPFAM" id="SSF51445">
    <property type="entry name" value="(Trans)glycosidases"/>
    <property type="match status" value="1"/>
</dbReference>
<dbReference type="InterPro" id="IPR017853">
    <property type="entry name" value="GH"/>
</dbReference>
<dbReference type="PANTHER" id="PTHR12631">
    <property type="entry name" value="ALPHA-L-IDURONIDASE"/>
    <property type="match status" value="1"/>
</dbReference>
<proteinExistence type="predicted"/>
<name>A0ABY5DLB4_9ACTN</name>
<dbReference type="EMBL" id="CP098502">
    <property type="protein sequence ID" value="UTI62613.1"/>
    <property type="molecule type" value="Genomic_DNA"/>
</dbReference>
<gene>
    <name evidence="1" type="ORF">NBH00_14730</name>
</gene>
<protein>
    <recommendedName>
        <fullName evidence="3">Glycoside hydrolase family 5 domain-containing protein</fullName>
    </recommendedName>
</protein>
<dbReference type="RefSeq" id="WP_254569350.1">
    <property type="nucleotide sequence ID" value="NZ_CP098502.1"/>
</dbReference>
<evidence type="ECO:0008006" key="3">
    <source>
        <dbReference type="Google" id="ProtNLM"/>
    </source>
</evidence>
<reference evidence="1 2" key="1">
    <citation type="submission" date="2022-06" db="EMBL/GenBank/DDBJ databases">
        <title>Paraconexibacter antarcticus.</title>
        <authorList>
            <person name="Kim C.S."/>
        </authorList>
    </citation>
    <scope>NUCLEOTIDE SEQUENCE [LARGE SCALE GENOMIC DNA]</scope>
    <source>
        <strain evidence="1 2">02-257</strain>
    </source>
</reference>
<evidence type="ECO:0000313" key="1">
    <source>
        <dbReference type="EMBL" id="UTI62613.1"/>
    </source>
</evidence>
<accession>A0ABY5DLB4</accession>
<dbReference type="Gene3D" id="3.20.20.80">
    <property type="entry name" value="Glycosidases"/>
    <property type="match status" value="1"/>
</dbReference>
<dbReference type="PANTHER" id="PTHR12631:SF10">
    <property type="entry name" value="BETA-XYLOSIDASE-LIKE PROTEIN-RELATED"/>
    <property type="match status" value="1"/>
</dbReference>
<keyword evidence="2" id="KW-1185">Reference proteome</keyword>
<sequence length="437" mass="46010">MLALVSSAIASDAATAAQPSRRAVQRTAVRRATSFLQHAGYTRVAVACAPHRGHSTRCPYTAVRGIATCSGELAARRRRRVGSFVRSLRETCTPVGVGFNTYANDITIPLEVPTGVTLQRVIVPWSSVEPAPGVWNWQGYDDEYKAAVKAGLRPIMIAVSAPCWARVKAGCVDSVVSGPPDRDFEPRWAEYVRRMAVRFPDAAAIEVWNEPNLTQLFEPRPDPIHYTRLLHEAYDAVKGAVPGLPVISGGLLANGVSGSGPGGIGDVTFLTGMLRAGAAAWMDGIGVHPYPQTPAQGGPGSHWDPAAAVRTLDGQRAVEAAAGVTGKPFWITEVGESTSTQAGFPAAVTAVQQATDLTRLVQGSVDAGDVRVVIVHTLADERADAGQTAVANILQPISGISLFYNGVASGFGVYDSDLHPKPAACALSRLLGGMLTC</sequence>
<dbReference type="Proteomes" id="UP001056035">
    <property type="component" value="Chromosome"/>
</dbReference>
<evidence type="ECO:0000313" key="2">
    <source>
        <dbReference type="Proteomes" id="UP001056035"/>
    </source>
</evidence>
<organism evidence="1 2">
    <name type="scientific">Paraconexibacter antarcticus</name>
    <dbReference type="NCBI Taxonomy" id="2949664"/>
    <lineage>
        <taxon>Bacteria</taxon>
        <taxon>Bacillati</taxon>
        <taxon>Actinomycetota</taxon>
        <taxon>Thermoleophilia</taxon>
        <taxon>Solirubrobacterales</taxon>
        <taxon>Paraconexibacteraceae</taxon>
        <taxon>Paraconexibacter</taxon>
    </lineage>
</organism>
<dbReference type="InterPro" id="IPR051923">
    <property type="entry name" value="Glycosyl_Hydrolase_39"/>
</dbReference>